<dbReference type="CDD" id="cd02440">
    <property type="entry name" value="AdoMet_MTases"/>
    <property type="match status" value="1"/>
</dbReference>
<dbReference type="InterPro" id="IPR050362">
    <property type="entry name" value="Cation-dep_OMT"/>
</dbReference>
<name>A0ABQ9EUP7_TEGGR</name>
<comment type="similarity">
    <text evidence="4">Belongs to the class I-like SAM-binding methyltransferase superfamily. Cation-dependent O-methyltransferase family.</text>
</comment>
<evidence type="ECO:0000313" key="6">
    <source>
        <dbReference type="Proteomes" id="UP001217089"/>
    </source>
</evidence>
<keyword evidence="3" id="KW-0949">S-adenosyl-L-methionine</keyword>
<dbReference type="EMBL" id="JARBDR010000657">
    <property type="protein sequence ID" value="KAJ8308904.1"/>
    <property type="molecule type" value="Genomic_DNA"/>
</dbReference>
<dbReference type="PROSITE" id="PS51682">
    <property type="entry name" value="SAM_OMT_I"/>
    <property type="match status" value="1"/>
</dbReference>
<keyword evidence="1" id="KW-0489">Methyltransferase</keyword>
<dbReference type="PANTHER" id="PTHR10509:SF14">
    <property type="entry name" value="CAFFEOYL-COA O-METHYLTRANSFERASE 3-RELATED"/>
    <property type="match status" value="1"/>
</dbReference>
<evidence type="ECO:0000256" key="1">
    <source>
        <dbReference type="ARBA" id="ARBA00022603"/>
    </source>
</evidence>
<dbReference type="PANTHER" id="PTHR10509">
    <property type="entry name" value="O-METHYLTRANSFERASE-RELATED"/>
    <property type="match status" value="1"/>
</dbReference>
<dbReference type="Gene3D" id="3.40.50.150">
    <property type="entry name" value="Vaccinia Virus protein VP39"/>
    <property type="match status" value="1"/>
</dbReference>
<reference evidence="5 6" key="1">
    <citation type="submission" date="2022-12" db="EMBL/GenBank/DDBJ databases">
        <title>Chromosome-level genome of Tegillarca granosa.</title>
        <authorList>
            <person name="Kim J."/>
        </authorList>
    </citation>
    <scope>NUCLEOTIDE SEQUENCE [LARGE SCALE GENOMIC DNA]</scope>
    <source>
        <strain evidence="5">Teg-2019</strain>
        <tissue evidence="5">Adductor muscle</tissue>
    </source>
</reference>
<evidence type="ECO:0000256" key="4">
    <source>
        <dbReference type="ARBA" id="ARBA00023453"/>
    </source>
</evidence>
<gene>
    <name evidence="5" type="ORF">KUTeg_013778</name>
</gene>
<comment type="caution">
    <text evidence="5">The sequence shown here is derived from an EMBL/GenBank/DDBJ whole genome shotgun (WGS) entry which is preliminary data.</text>
</comment>
<dbReference type="InterPro" id="IPR002935">
    <property type="entry name" value="SAM_O-MeTrfase"/>
</dbReference>
<organism evidence="5 6">
    <name type="scientific">Tegillarca granosa</name>
    <name type="common">Malaysian cockle</name>
    <name type="synonym">Anadara granosa</name>
    <dbReference type="NCBI Taxonomy" id="220873"/>
    <lineage>
        <taxon>Eukaryota</taxon>
        <taxon>Metazoa</taxon>
        <taxon>Spiralia</taxon>
        <taxon>Lophotrochozoa</taxon>
        <taxon>Mollusca</taxon>
        <taxon>Bivalvia</taxon>
        <taxon>Autobranchia</taxon>
        <taxon>Pteriomorphia</taxon>
        <taxon>Arcoida</taxon>
        <taxon>Arcoidea</taxon>
        <taxon>Arcidae</taxon>
        <taxon>Tegillarca</taxon>
    </lineage>
</organism>
<dbReference type="Pfam" id="PF01596">
    <property type="entry name" value="Methyltransf_3"/>
    <property type="match status" value="1"/>
</dbReference>
<evidence type="ECO:0000256" key="2">
    <source>
        <dbReference type="ARBA" id="ARBA00022679"/>
    </source>
</evidence>
<dbReference type="Proteomes" id="UP001217089">
    <property type="component" value="Unassembled WGS sequence"/>
</dbReference>
<feature type="non-terminal residue" evidence="5">
    <location>
        <position position="149"/>
    </location>
</feature>
<evidence type="ECO:0000256" key="3">
    <source>
        <dbReference type="ARBA" id="ARBA00022691"/>
    </source>
</evidence>
<evidence type="ECO:0008006" key="7">
    <source>
        <dbReference type="Google" id="ProtNLM"/>
    </source>
</evidence>
<keyword evidence="2" id="KW-0808">Transferase</keyword>
<keyword evidence="6" id="KW-1185">Reference proteome</keyword>
<protein>
    <recommendedName>
        <fullName evidence="7">O-methyltransferase</fullName>
    </recommendedName>
</protein>
<dbReference type="InterPro" id="IPR029063">
    <property type="entry name" value="SAM-dependent_MTases_sf"/>
</dbReference>
<sequence>MISMINARKVLEVGSFTGFGALGMAEAVPEDGTVVTCEIQPYLQELARKNVDRSPHGKKITIKLGDAVKTLRQMATEGQKFDLIFMDGNKDGYPEIYKIVFEHNLLSPNGTLVVDNAFYQGSAYVDDGYVEGSHTRRFNDIVCNDTSVH</sequence>
<accession>A0ABQ9EUP7</accession>
<dbReference type="SUPFAM" id="SSF53335">
    <property type="entry name" value="S-adenosyl-L-methionine-dependent methyltransferases"/>
    <property type="match status" value="1"/>
</dbReference>
<evidence type="ECO:0000313" key="5">
    <source>
        <dbReference type="EMBL" id="KAJ8308904.1"/>
    </source>
</evidence>
<proteinExistence type="inferred from homology"/>